<proteinExistence type="predicted"/>
<protein>
    <submittedName>
        <fullName evidence="2">Uncharacterized protein</fullName>
    </submittedName>
</protein>
<accession>A0ABU6WNH0</accession>
<reference evidence="2 3" key="1">
    <citation type="journal article" date="2023" name="Plants (Basel)">
        <title>Bridging the Gap: Combining Genomics and Transcriptomics Approaches to Understand Stylosanthes scabra, an Orphan Legume from the Brazilian Caatinga.</title>
        <authorList>
            <person name="Ferreira-Neto J.R.C."/>
            <person name="da Silva M.D."/>
            <person name="Binneck E."/>
            <person name="de Melo N.F."/>
            <person name="da Silva R.H."/>
            <person name="de Melo A.L.T.M."/>
            <person name="Pandolfi V."/>
            <person name="Bustamante F.O."/>
            <person name="Brasileiro-Vidal A.C."/>
            <person name="Benko-Iseppon A.M."/>
        </authorList>
    </citation>
    <scope>NUCLEOTIDE SEQUENCE [LARGE SCALE GENOMIC DNA]</scope>
    <source>
        <tissue evidence="2">Leaves</tissue>
    </source>
</reference>
<evidence type="ECO:0000256" key="1">
    <source>
        <dbReference type="SAM" id="Phobius"/>
    </source>
</evidence>
<name>A0ABU6WNH0_9FABA</name>
<dbReference type="EMBL" id="JASCZI010181971">
    <property type="protein sequence ID" value="MED6186595.1"/>
    <property type="molecule type" value="Genomic_DNA"/>
</dbReference>
<dbReference type="Proteomes" id="UP001341840">
    <property type="component" value="Unassembled WGS sequence"/>
</dbReference>
<keyword evidence="3" id="KW-1185">Reference proteome</keyword>
<sequence>MGCQVSIFEIRRCVFGDKPYDVSESYSREGVHMEVNSPRSPEIRLWDSRSNRIDCIVSFLFWVILLCLWAAYWRPSFLKNWASRLVQASYFSVATCLLEIQALRGDVSFFFADVSEGNDDFSLAFRGGTTFLFLPSSHFAFSLSAFSCESFFRTSAFLHPQGFPRLAVILRNGEKEILSKVRVPRVLSVVERGLYGWVDEEIFTQPSVIEADALPELRREMKLTADRAAEGDYVLEAAGPSDRLPFRAQEDRVHFLWVYCELFTRLGVRLPCTDFQREVLSRCRVAAS</sequence>
<keyword evidence="1" id="KW-0812">Transmembrane</keyword>
<keyword evidence="1" id="KW-0472">Membrane</keyword>
<evidence type="ECO:0000313" key="2">
    <source>
        <dbReference type="EMBL" id="MED6186595.1"/>
    </source>
</evidence>
<evidence type="ECO:0000313" key="3">
    <source>
        <dbReference type="Proteomes" id="UP001341840"/>
    </source>
</evidence>
<comment type="caution">
    <text evidence="2">The sequence shown here is derived from an EMBL/GenBank/DDBJ whole genome shotgun (WGS) entry which is preliminary data.</text>
</comment>
<keyword evidence="1" id="KW-1133">Transmembrane helix</keyword>
<gene>
    <name evidence="2" type="ORF">PIB30_068258</name>
</gene>
<organism evidence="2 3">
    <name type="scientific">Stylosanthes scabra</name>
    <dbReference type="NCBI Taxonomy" id="79078"/>
    <lineage>
        <taxon>Eukaryota</taxon>
        <taxon>Viridiplantae</taxon>
        <taxon>Streptophyta</taxon>
        <taxon>Embryophyta</taxon>
        <taxon>Tracheophyta</taxon>
        <taxon>Spermatophyta</taxon>
        <taxon>Magnoliopsida</taxon>
        <taxon>eudicotyledons</taxon>
        <taxon>Gunneridae</taxon>
        <taxon>Pentapetalae</taxon>
        <taxon>rosids</taxon>
        <taxon>fabids</taxon>
        <taxon>Fabales</taxon>
        <taxon>Fabaceae</taxon>
        <taxon>Papilionoideae</taxon>
        <taxon>50 kb inversion clade</taxon>
        <taxon>dalbergioids sensu lato</taxon>
        <taxon>Dalbergieae</taxon>
        <taxon>Pterocarpus clade</taxon>
        <taxon>Stylosanthes</taxon>
    </lineage>
</organism>
<feature type="transmembrane region" description="Helical" evidence="1">
    <location>
        <begin position="53"/>
        <end position="73"/>
    </location>
</feature>